<name>A0A0D2F9C0_9EURO</name>
<evidence type="ECO:0000256" key="1">
    <source>
        <dbReference type="SAM" id="MobiDB-lite"/>
    </source>
</evidence>
<dbReference type="Proteomes" id="UP000054342">
    <property type="component" value="Unassembled WGS sequence"/>
</dbReference>
<accession>A0A0D2F9C0</accession>
<dbReference type="STRING" id="348802.A0A0D2F9C0"/>
<dbReference type="RefSeq" id="XP_013317193.1">
    <property type="nucleotide sequence ID" value="XM_013461739.1"/>
</dbReference>
<reference evidence="2 3" key="1">
    <citation type="submission" date="2015-01" db="EMBL/GenBank/DDBJ databases">
        <title>The Genome Sequence of Exophiala xenobiotica CBS118157.</title>
        <authorList>
            <consortium name="The Broad Institute Genomics Platform"/>
            <person name="Cuomo C."/>
            <person name="de Hoog S."/>
            <person name="Gorbushina A."/>
            <person name="Stielow B."/>
            <person name="Teixiera M."/>
            <person name="Abouelleil A."/>
            <person name="Chapman S.B."/>
            <person name="Priest M."/>
            <person name="Young S.K."/>
            <person name="Wortman J."/>
            <person name="Nusbaum C."/>
            <person name="Birren B."/>
        </authorList>
    </citation>
    <scope>NUCLEOTIDE SEQUENCE [LARGE SCALE GENOMIC DNA]</scope>
    <source>
        <strain evidence="2 3">CBS 118157</strain>
    </source>
</reference>
<dbReference type="EMBL" id="KN847319">
    <property type="protein sequence ID" value="KIW56609.1"/>
    <property type="molecule type" value="Genomic_DNA"/>
</dbReference>
<feature type="compositionally biased region" description="Basic and acidic residues" evidence="1">
    <location>
        <begin position="55"/>
        <end position="66"/>
    </location>
</feature>
<sequence>MQEDQMIFRPQDGLGMNPVQGPRWGSEVDKIESKYYADGEDTYAMKLDRGNLQTKDVREEEDKDKGGAVGSLCKDGEEDPVNGENGKKEKMVKVKVGRGLGVGDLGERNVA</sequence>
<proteinExistence type="predicted"/>
<gene>
    <name evidence="2" type="ORF">PV05_05257</name>
</gene>
<evidence type="ECO:0000313" key="2">
    <source>
        <dbReference type="EMBL" id="KIW56609.1"/>
    </source>
</evidence>
<dbReference type="HOGENOM" id="CLU_2158406_0_0_1"/>
<dbReference type="GeneID" id="25327165"/>
<evidence type="ECO:0000313" key="3">
    <source>
        <dbReference type="Proteomes" id="UP000054342"/>
    </source>
</evidence>
<dbReference type="AlphaFoldDB" id="A0A0D2F9C0"/>
<protein>
    <submittedName>
        <fullName evidence="2">Uncharacterized protein</fullName>
    </submittedName>
</protein>
<organism evidence="2 3">
    <name type="scientific">Exophiala xenobiotica</name>
    <dbReference type="NCBI Taxonomy" id="348802"/>
    <lineage>
        <taxon>Eukaryota</taxon>
        <taxon>Fungi</taxon>
        <taxon>Dikarya</taxon>
        <taxon>Ascomycota</taxon>
        <taxon>Pezizomycotina</taxon>
        <taxon>Eurotiomycetes</taxon>
        <taxon>Chaetothyriomycetidae</taxon>
        <taxon>Chaetothyriales</taxon>
        <taxon>Herpotrichiellaceae</taxon>
        <taxon>Exophiala</taxon>
    </lineage>
</organism>
<feature type="region of interest" description="Disordered" evidence="1">
    <location>
        <begin position="51"/>
        <end position="90"/>
    </location>
</feature>
<keyword evidence="3" id="KW-1185">Reference proteome</keyword>
<feature type="region of interest" description="Disordered" evidence="1">
    <location>
        <begin position="1"/>
        <end position="25"/>
    </location>
</feature>